<keyword evidence="3" id="KW-1185">Reference proteome</keyword>
<dbReference type="GO" id="GO:0019867">
    <property type="term" value="C:outer membrane"/>
    <property type="evidence" value="ECO:0007669"/>
    <property type="project" value="InterPro"/>
</dbReference>
<dbReference type="PIRSF" id="PIRSF004982">
    <property type="entry name" value="SlP"/>
    <property type="match status" value="1"/>
</dbReference>
<evidence type="ECO:0008006" key="4">
    <source>
        <dbReference type="Google" id="ProtNLM"/>
    </source>
</evidence>
<feature type="chain" id="PRO_5020227458" description="Slp family lipoprotein" evidence="1">
    <location>
        <begin position="26"/>
        <end position="170"/>
    </location>
</feature>
<evidence type="ECO:0000256" key="1">
    <source>
        <dbReference type="SAM" id="SignalP"/>
    </source>
</evidence>
<gene>
    <name evidence="2" type="ORF">EZM97_10080</name>
</gene>
<name>A0A4R0Z1U5_9GAMM</name>
<sequence>MNTFRLPTILRAALPVALLALTACAPAPIYKTTGTVVVVPYGVAEAPERYANADIVWGGQIVNVHNFPDHSEVEVLGYPLDGSQRPQANMQGTGRFIAIIPGYAESLNYPAGALMTLTGRISGSRSGKVGEAMYVFPLVNVGQAHVWTADEMSSGKNNVHFGVGVGVGIH</sequence>
<organism evidence="2 3">
    <name type="scientific">Dyella soli</name>
    <dbReference type="NCBI Taxonomy" id="522319"/>
    <lineage>
        <taxon>Bacteria</taxon>
        <taxon>Pseudomonadati</taxon>
        <taxon>Pseudomonadota</taxon>
        <taxon>Gammaproteobacteria</taxon>
        <taxon>Lysobacterales</taxon>
        <taxon>Rhodanobacteraceae</taxon>
        <taxon>Dyella</taxon>
    </lineage>
</organism>
<protein>
    <recommendedName>
        <fullName evidence="4">Slp family lipoprotein</fullName>
    </recommendedName>
</protein>
<comment type="caution">
    <text evidence="2">The sequence shown here is derived from an EMBL/GenBank/DDBJ whole genome shotgun (WGS) entry which is preliminary data.</text>
</comment>
<feature type="signal peptide" evidence="1">
    <location>
        <begin position="1"/>
        <end position="25"/>
    </location>
</feature>
<reference evidence="2 3" key="1">
    <citation type="submission" date="2019-02" db="EMBL/GenBank/DDBJ databases">
        <title>Dyella amyloliquefaciens sp. nov., isolated from forest soil.</title>
        <authorList>
            <person name="Gao Z.-H."/>
            <person name="Qiu L.-H."/>
        </authorList>
    </citation>
    <scope>NUCLEOTIDE SEQUENCE [LARGE SCALE GENOMIC DNA]</scope>
    <source>
        <strain evidence="2 3">KACC 12747</strain>
    </source>
</reference>
<dbReference type="InterPro" id="IPR004658">
    <property type="entry name" value="OMP_Slp"/>
</dbReference>
<dbReference type="PANTHER" id="PTHR37530:SF1">
    <property type="entry name" value="OUTER MEMBRANE PROTEIN SLP"/>
    <property type="match status" value="1"/>
</dbReference>
<dbReference type="PANTHER" id="PTHR37530">
    <property type="entry name" value="OUTER MEMBRANE PROTEIN SLP"/>
    <property type="match status" value="1"/>
</dbReference>
<keyword evidence="1" id="KW-0732">Signal</keyword>
<dbReference type="AlphaFoldDB" id="A0A4R0Z1U5"/>
<evidence type="ECO:0000313" key="3">
    <source>
        <dbReference type="Proteomes" id="UP000291822"/>
    </source>
</evidence>
<dbReference type="RefSeq" id="WP_131149633.1">
    <property type="nucleotide sequence ID" value="NZ_SJTG01000001.1"/>
</dbReference>
<proteinExistence type="predicted"/>
<dbReference type="EMBL" id="SJTG01000001">
    <property type="protein sequence ID" value="TCI13584.1"/>
    <property type="molecule type" value="Genomic_DNA"/>
</dbReference>
<accession>A0A4R0Z1U5</accession>
<evidence type="ECO:0000313" key="2">
    <source>
        <dbReference type="EMBL" id="TCI13584.1"/>
    </source>
</evidence>
<dbReference type="Pfam" id="PF03843">
    <property type="entry name" value="Slp"/>
    <property type="match status" value="1"/>
</dbReference>
<dbReference type="Proteomes" id="UP000291822">
    <property type="component" value="Unassembled WGS sequence"/>
</dbReference>
<dbReference type="PROSITE" id="PS51257">
    <property type="entry name" value="PROKAR_LIPOPROTEIN"/>
    <property type="match status" value="1"/>
</dbReference>